<dbReference type="PANTHER" id="PTHR24421">
    <property type="entry name" value="NITRATE/NITRITE SENSOR PROTEIN NARX-RELATED"/>
    <property type="match status" value="1"/>
</dbReference>
<feature type="compositionally biased region" description="Gly residues" evidence="4">
    <location>
        <begin position="13"/>
        <end position="25"/>
    </location>
</feature>
<keyword evidence="2" id="KW-0418">Kinase</keyword>
<dbReference type="InterPro" id="IPR011712">
    <property type="entry name" value="Sig_transdc_His_kin_sub3_dim/P"/>
</dbReference>
<dbReference type="GO" id="GO:0000155">
    <property type="term" value="F:phosphorelay sensor kinase activity"/>
    <property type="evidence" value="ECO:0007669"/>
    <property type="project" value="InterPro"/>
</dbReference>
<evidence type="ECO:0000256" key="1">
    <source>
        <dbReference type="ARBA" id="ARBA00022679"/>
    </source>
</evidence>
<dbReference type="SUPFAM" id="SSF55781">
    <property type="entry name" value="GAF domain-like"/>
    <property type="match status" value="2"/>
</dbReference>
<name>A0A1I1Z670_9ACTN</name>
<dbReference type="GO" id="GO:0046983">
    <property type="term" value="F:protein dimerization activity"/>
    <property type="evidence" value="ECO:0007669"/>
    <property type="project" value="InterPro"/>
</dbReference>
<dbReference type="Gene3D" id="1.20.5.1930">
    <property type="match status" value="1"/>
</dbReference>
<dbReference type="InterPro" id="IPR036890">
    <property type="entry name" value="HATPase_C_sf"/>
</dbReference>
<dbReference type="SMART" id="SM00065">
    <property type="entry name" value="GAF"/>
    <property type="match status" value="2"/>
</dbReference>
<reference evidence="7 8" key="1">
    <citation type="submission" date="2016-10" db="EMBL/GenBank/DDBJ databases">
        <authorList>
            <person name="de Groot N.N."/>
        </authorList>
    </citation>
    <scope>NUCLEOTIDE SEQUENCE [LARGE SCALE GENOMIC DNA]</scope>
    <source>
        <strain evidence="7 8">CGMCC 4.3510</strain>
    </source>
</reference>
<keyword evidence="3" id="KW-0902">Two-component regulatory system</keyword>
<keyword evidence="1" id="KW-0808">Transferase</keyword>
<dbReference type="Pfam" id="PF02518">
    <property type="entry name" value="HATPase_c"/>
    <property type="match status" value="1"/>
</dbReference>
<dbReference type="InterPro" id="IPR029016">
    <property type="entry name" value="GAF-like_dom_sf"/>
</dbReference>
<evidence type="ECO:0000256" key="2">
    <source>
        <dbReference type="ARBA" id="ARBA00022777"/>
    </source>
</evidence>
<dbReference type="EMBL" id="FONG01000002">
    <property type="protein sequence ID" value="SFE26788.1"/>
    <property type="molecule type" value="Genomic_DNA"/>
</dbReference>
<dbReference type="Gene3D" id="3.30.565.10">
    <property type="entry name" value="Histidine kinase-like ATPase, C-terminal domain"/>
    <property type="match status" value="1"/>
</dbReference>
<feature type="compositionally biased region" description="Low complexity" evidence="4">
    <location>
        <begin position="1"/>
        <end position="12"/>
    </location>
</feature>
<keyword evidence="8" id="KW-1185">Reference proteome</keyword>
<feature type="domain" description="GAF" evidence="5">
    <location>
        <begin position="58"/>
        <end position="207"/>
    </location>
</feature>
<dbReference type="OrthoDB" id="5241249at2"/>
<dbReference type="InterPro" id="IPR003018">
    <property type="entry name" value="GAF"/>
</dbReference>
<dbReference type="Proteomes" id="UP000199323">
    <property type="component" value="Unassembled WGS sequence"/>
</dbReference>
<dbReference type="Pfam" id="PF07730">
    <property type="entry name" value="HisKA_3"/>
    <property type="match status" value="1"/>
</dbReference>
<proteinExistence type="predicted"/>
<dbReference type="STRING" id="380248.SAMN05216251_102322"/>
<evidence type="ECO:0000256" key="4">
    <source>
        <dbReference type="SAM" id="MobiDB-lite"/>
    </source>
</evidence>
<dbReference type="Gene3D" id="3.30.450.40">
    <property type="match status" value="2"/>
</dbReference>
<dbReference type="SUPFAM" id="SSF55874">
    <property type="entry name" value="ATPase domain of HSP90 chaperone/DNA topoisomerase II/histidine kinase"/>
    <property type="match status" value="1"/>
</dbReference>
<dbReference type="Pfam" id="PF13185">
    <property type="entry name" value="GAF_2"/>
    <property type="match status" value="1"/>
</dbReference>
<dbReference type="InterPro" id="IPR050482">
    <property type="entry name" value="Sensor_HK_TwoCompSys"/>
</dbReference>
<feature type="region of interest" description="Disordered" evidence="4">
    <location>
        <begin position="535"/>
        <end position="588"/>
    </location>
</feature>
<feature type="compositionally biased region" description="Low complexity" evidence="4">
    <location>
        <begin position="560"/>
        <end position="574"/>
    </location>
</feature>
<evidence type="ECO:0000256" key="3">
    <source>
        <dbReference type="ARBA" id="ARBA00023012"/>
    </source>
</evidence>
<dbReference type="Pfam" id="PF01590">
    <property type="entry name" value="GAF"/>
    <property type="match status" value="1"/>
</dbReference>
<dbReference type="CDD" id="cd16917">
    <property type="entry name" value="HATPase_UhpB-NarQ-NarX-like"/>
    <property type="match status" value="1"/>
</dbReference>
<feature type="domain" description="Histidine kinase/HSP90-like ATPase" evidence="6">
    <location>
        <begin position="486"/>
        <end position="583"/>
    </location>
</feature>
<dbReference type="InterPro" id="IPR003594">
    <property type="entry name" value="HATPase_dom"/>
</dbReference>
<evidence type="ECO:0000313" key="7">
    <source>
        <dbReference type="EMBL" id="SFE26788.1"/>
    </source>
</evidence>
<sequence length="588" mass="61428">MAADSDGAPGPLNGTGGPGGSGGPDGSPTLSFQVIASQITLRLPELLEAVVSVGTGIELHTTLRRIVETAAELADARYAALGVLDADGTGLADFITYGIGETDAARMGALPDGHAGLLGELIKHPVPLRLADLSADDRSVGLPPGHPPMKTFVGVPIRVHTEIFGNLYLTEKRGGWQFTDEDTRMLRILAMEAGIAIGNARLYESARQREHWISGAAAVTTALLTGDAADDALDVVAVWARKLAESAAALVLAPRGSDSGLEVVAASAADPEGMVGTVIPAENPIVAQLLNGEPVFVDDAASDPRTTTRLAQRFGPTMMLPLQSNDRVIGILALPRPPGGRPFSETERVLATQFAAQAALALVLADVQRDRERLAVYEDRDRIARDLHDLVIQRLFATGMMLEGAGRRARTPEVIERIGHAVDELDATIQEVRTAIYALQQGPGDDAAHSGLRARALREVGTAAVPLGFQPSVRFVGAVDALVGEPVGKNLVAALREVLSNAFRHARASRIDVTVDATAALPDGAPAVRLTATDDGVGIPEGGRRSGLRNLARRAGSLGGSSTYGPGPDGTGTTVVWEAPLRTPSQPD</sequence>
<dbReference type="AlphaFoldDB" id="A0A1I1Z670"/>
<gene>
    <name evidence="7" type="ORF">SAMN05216251_102322</name>
</gene>
<protein>
    <submittedName>
        <fullName evidence="7">GAF domain-containing protein</fullName>
    </submittedName>
</protein>
<evidence type="ECO:0000259" key="5">
    <source>
        <dbReference type="SMART" id="SM00065"/>
    </source>
</evidence>
<feature type="region of interest" description="Disordered" evidence="4">
    <location>
        <begin position="1"/>
        <end position="28"/>
    </location>
</feature>
<dbReference type="GO" id="GO:0016020">
    <property type="term" value="C:membrane"/>
    <property type="evidence" value="ECO:0007669"/>
    <property type="project" value="InterPro"/>
</dbReference>
<organism evidence="7 8">
    <name type="scientific">Actinacidiphila alni</name>
    <dbReference type="NCBI Taxonomy" id="380248"/>
    <lineage>
        <taxon>Bacteria</taxon>
        <taxon>Bacillati</taxon>
        <taxon>Actinomycetota</taxon>
        <taxon>Actinomycetes</taxon>
        <taxon>Kitasatosporales</taxon>
        <taxon>Streptomycetaceae</taxon>
        <taxon>Actinacidiphila</taxon>
    </lineage>
</organism>
<dbReference type="PANTHER" id="PTHR24421:SF56">
    <property type="entry name" value="OXYGEN SENSOR HISTIDINE KINASE RESPONSE REGULATOR DOST"/>
    <property type="match status" value="1"/>
</dbReference>
<evidence type="ECO:0000313" key="8">
    <source>
        <dbReference type="Proteomes" id="UP000199323"/>
    </source>
</evidence>
<evidence type="ECO:0000259" key="6">
    <source>
        <dbReference type="SMART" id="SM00387"/>
    </source>
</evidence>
<dbReference type="RefSeq" id="WP_093712007.1">
    <property type="nucleotide sequence ID" value="NZ_FONG01000002.1"/>
</dbReference>
<accession>A0A1I1Z670</accession>
<dbReference type="SMART" id="SM00387">
    <property type="entry name" value="HATPase_c"/>
    <property type="match status" value="1"/>
</dbReference>
<feature type="domain" description="GAF" evidence="5">
    <location>
        <begin position="227"/>
        <end position="372"/>
    </location>
</feature>